<evidence type="ECO:0000313" key="2">
    <source>
        <dbReference type="EMBL" id="EHJ41999.1"/>
    </source>
</evidence>
<organism evidence="2 3">
    <name type="scientific">Leyella stercorea DSM 18206</name>
    <dbReference type="NCBI Taxonomy" id="1002367"/>
    <lineage>
        <taxon>Bacteria</taxon>
        <taxon>Pseudomonadati</taxon>
        <taxon>Bacteroidota</taxon>
        <taxon>Bacteroidia</taxon>
        <taxon>Bacteroidales</taxon>
        <taxon>Prevotellaceae</taxon>
        <taxon>Leyella</taxon>
    </lineage>
</organism>
<feature type="transmembrane region" description="Helical" evidence="1">
    <location>
        <begin position="22"/>
        <end position="39"/>
    </location>
</feature>
<evidence type="ECO:0000313" key="3">
    <source>
        <dbReference type="Proteomes" id="UP000004407"/>
    </source>
</evidence>
<proteinExistence type="predicted"/>
<sequence length="53" mass="6104">GALETSAPPTKYKSKYFVRNNIYLLVIVNHCANVYLGVWKKNIHNFAQKHTNV</sequence>
<comment type="caution">
    <text evidence="2">The sequence shown here is derived from an EMBL/GenBank/DDBJ whole genome shotgun (WGS) entry which is preliminary data.</text>
</comment>
<evidence type="ECO:0000256" key="1">
    <source>
        <dbReference type="SAM" id="Phobius"/>
    </source>
</evidence>
<gene>
    <name evidence="2" type="ORF">HMPREF0673_00181</name>
</gene>
<dbReference type="Proteomes" id="UP000004407">
    <property type="component" value="Unassembled WGS sequence"/>
</dbReference>
<dbReference type="EMBL" id="AFZZ01000026">
    <property type="protein sequence ID" value="EHJ41999.1"/>
    <property type="molecule type" value="Genomic_DNA"/>
</dbReference>
<protein>
    <submittedName>
        <fullName evidence="2">Uncharacterized protein</fullName>
    </submittedName>
</protein>
<dbReference type="HOGENOM" id="CLU_3055095_0_0_10"/>
<keyword evidence="1" id="KW-0812">Transmembrane</keyword>
<accession>G6AU97</accession>
<name>G6AU97_9BACT</name>
<keyword evidence="1" id="KW-0472">Membrane</keyword>
<reference evidence="2 3" key="1">
    <citation type="submission" date="2011-08" db="EMBL/GenBank/DDBJ databases">
        <authorList>
            <person name="Weinstock G."/>
            <person name="Sodergren E."/>
            <person name="Clifton S."/>
            <person name="Fulton L."/>
            <person name="Fulton B."/>
            <person name="Courtney L."/>
            <person name="Fronick C."/>
            <person name="Harrison M."/>
            <person name="Strong C."/>
            <person name="Farmer C."/>
            <person name="Delahaunty K."/>
            <person name="Markovic C."/>
            <person name="Hall O."/>
            <person name="Minx P."/>
            <person name="Tomlinson C."/>
            <person name="Mitreva M."/>
            <person name="Hou S."/>
            <person name="Chen J."/>
            <person name="Wollam A."/>
            <person name="Pepin K.H."/>
            <person name="Johnson M."/>
            <person name="Bhonagiri V."/>
            <person name="Zhang X."/>
            <person name="Suruliraj S."/>
            <person name="Warren W."/>
            <person name="Chinwalla A."/>
            <person name="Mardis E.R."/>
            <person name="Wilson R.K."/>
        </authorList>
    </citation>
    <scope>NUCLEOTIDE SEQUENCE [LARGE SCALE GENOMIC DNA]</scope>
    <source>
        <strain evidence="2 3">DSM 18206</strain>
    </source>
</reference>
<dbReference type="AlphaFoldDB" id="G6AU97"/>
<keyword evidence="1" id="KW-1133">Transmembrane helix</keyword>
<feature type="non-terminal residue" evidence="2">
    <location>
        <position position="1"/>
    </location>
</feature>